<accession>A0A2V0PBD2</accession>
<dbReference type="PANTHER" id="PTHR10724:SF10">
    <property type="entry name" value="S1 RNA-BINDING DOMAIN-CONTAINING PROTEIN 1"/>
    <property type="match status" value="1"/>
</dbReference>
<dbReference type="InterPro" id="IPR050437">
    <property type="entry name" value="Ribos_protein_bS1-like"/>
</dbReference>
<evidence type="ECO:0000259" key="3">
    <source>
        <dbReference type="PROSITE" id="PS50126"/>
    </source>
</evidence>
<proteinExistence type="predicted"/>
<protein>
    <recommendedName>
        <fullName evidence="3">S1 motif domain-containing protein</fullName>
    </recommendedName>
</protein>
<organism evidence="4 5">
    <name type="scientific">Raphidocelis subcapitata</name>
    <dbReference type="NCBI Taxonomy" id="307507"/>
    <lineage>
        <taxon>Eukaryota</taxon>
        <taxon>Viridiplantae</taxon>
        <taxon>Chlorophyta</taxon>
        <taxon>core chlorophytes</taxon>
        <taxon>Chlorophyceae</taxon>
        <taxon>CS clade</taxon>
        <taxon>Sphaeropleales</taxon>
        <taxon>Selenastraceae</taxon>
        <taxon>Raphidocelis</taxon>
    </lineage>
</organism>
<dbReference type="PANTHER" id="PTHR10724">
    <property type="entry name" value="30S RIBOSOMAL PROTEIN S1"/>
    <property type="match status" value="1"/>
</dbReference>
<dbReference type="EMBL" id="BDRX01000051">
    <property type="protein sequence ID" value="GBF94405.1"/>
    <property type="molecule type" value="Genomic_DNA"/>
</dbReference>
<sequence length="562" mass="57365">MILNGRLAAQAAAARPSVAPRASRSGASRRRPQPFKGARTAVLVQAAAEPTGEAPKQQQRQRRAPRAVTVQMTSIEAGQELEGTVSSVETYGAFVNVGAESDGLVHVSQLTDGYVKNVADVIKVGDKVKVKVLTVDAGAKRLALTMKGMGNAAPARGGKGGPVEASFEEEAGGDAEDDGFALEAGDVALDGLVFRVDDDAADGEGYDEADEFEAAADAEVALAALEASIIKGKVASVEDFGVVVEWADAKGAKQSGLLHVSEMRAPASAAAAELGAGADGAGADGEGEGDAPASFFADEGEYTGEQYADVGGVDKPSRYYNVGDAISCFVLSAAGRKVELTQDLESLALDGGIDEEGEAGDEEEARALARIEAGNGGYAGPSEDDEGEAAEVYVADAGETSASIYYGQSTGGAKNAGAPAFIRGKRGSAVAPGAFPSRGYSVADADLRVAAASRLVDIDDAGDEAELVDYWSNDLGSIGRRGLAAFGAKIVANEEGELVVVPREEGDAAAAAAAGGAEAAELLAGVSDRDLDDLVDMLLGEEEDEAEVPFLARRNPGTMARR</sequence>
<name>A0A2V0PBD2_9CHLO</name>
<reference evidence="4 5" key="1">
    <citation type="journal article" date="2018" name="Sci. Rep.">
        <title>Raphidocelis subcapitata (=Pseudokirchneriella subcapitata) provides an insight into genome evolution and environmental adaptations in the Sphaeropleales.</title>
        <authorList>
            <person name="Suzuki S."/>
            <person name="Yamaguchi H."/>
            <person name="Nakajima N."/>
            <person name="Kawachi M."/>
        </authorList>
    </citation>
    <scope>NUCLEOTIDE SEQUENCE [LARGE SCALE GENOMIC DNA]</scope>
    <source>
        <strain evidence="4 5">NIES-35</strain>
    </source>
</reference>
<dbReference type="Gene3D" id="2.40.50.140">
    <property type="entry name" value="Nucleic acid-binding proteins"/>
    <property type="match status" value="2"/>
</dbReference>
<dbReference type="SUPFAM" id="SSF50249">
    <property type="entry name" value="Nucleic acid-binding proteins"/>
    <property type="match status" value="2"/>
</dbReference>
<keyword evidence="5" id="KW-1185">Reference proteome</keyword>
<dbReference type="SMART" id="SM00316">
    <property type="entry name" value="S1"/>
    <property type="match status" value="2"/>
</dbReference>
<gene>
    <name evidence="4" type="ORF">Rsub_07219</name>
</gene>
<feature type="domain" description="S1 motif" evidence="3">
    <location>
        <begin position="227"/>
        <end position="263"/>
    </location>
</feature>
<comment type="caution">
    <text evidence="4">The sequence shown here is derived from an EMBL/GenBank/DDBJ whole genome shotgun (WGS) entry which is preliminary data.</text>
</comment>
<feature type="domain" description="S1 motif" evidence="3">
    <location>
        <begin position="78"/>
        <end position="147"/>
    </location>
</feature>
<feature type="compositionally biased region" description="Low complexity" evidence="2">
    <location>
        <begin position="8"/>
        <end position="26"/>
    </location>
</feature>
<dbReference type="GO" id="GO:1990904">
    <property type="term" value="C:ribonucleoprotein complex"/>
    <property type="evidence" value="ECO:0007669"/>
    <property type="project" value="UniProtKB-KW"/>
</dbReference>
<dbReference type="FunFam" id="2.40.50.140:FF:000051">
    <property type="entry name" value="RNA-binding transcriptional accessory protein"/>
    <property type="match status" value="1"/>
</dbReference>
<dbReference type="GO" id="GO:0003735">
    <property type="term" value="F:structural constituent of ribosome"/>
    <property type="evidence" value="ECO:0007669"/>
    <property type="project" value="TreeGrafter"/>
</dbReference>
<dbReference type="GO" id="GO:0006412">
    <property type="term" value="P:translation"/>
    <property type="evidence" value="ECO:0007669"/>
    <property type="project" value="TreeGrafter"/>
</dbReference>
<dbReference type="GO" id="GO:0005737">
    <property type="term" value="C:cytoplasm"/>
    <property type="evidence" value="ECO:0007669"/>
    <property type="project" value="UniProtKB-ARBA"/>
</dbReference>
<dbReference type="InterPro" id="IPR012340">
    <property type="entry name" value="NA-bd_OB-fold"/>
</dbReference>
<feature type="region of interest" description="Disordered" evidence="2">
    <location>
        <begin position="1"/>
        <end position="66"/>
    </location>
</feature>
<evidence type="ECO:0000313" key="4">
    <source>
        <dbReference type="EMBL" id="GBF94405.1"/>
    </source>
</evidence>
<evidence type="ECO:0000256" key="2">
    <source>
        <dbReference type="SAM" id="MobiDB-lite"/>
    </source>
</evidence>
<comment type="function">
    <text evidence="1">Associates with the EF-Tu.GDP complex and induces the exchange of GDP to GTP. It remains bound to the aminoacyl-tRNA.EF-Tu.GTP complex up to the GTP hydrolysis stage on the ribosome.</text>
</comment>
<dbReference type="STRING" id="307507.A0A2V0PBD2"/>
<dbReference type="InterPro" id="IPR003029">
    <property type="entry name" value="S1_domain"/>
</dbReference>
<dbReference type="InParanoid" id="A0A2V0PBD2"/>
<dbReference type="Pfam" id="PF00575">
    <property type="entry name" value="S1"/>
    <property type="match status" value="1"/>
</dbReference>
<dbReference type="GO" id="GO:0003729">
    <property type="term" value="F:mRNA binding"/>
    <property type="evidence" value="ECO:0007669"/>
    <property type="project" value="TreeGrafter"/>
</dbReference>
<dbReference type="AlphaFoldDB" id="A0A2V0PBD2"/>
<dbReference type="FunCoup" id="A0A2V0PBD2">
    <property type="interactions" value="663"/>
</dbReference>
<dbReference type="OrthoDB" id="277235at2759"/>
<evidence type="ECO:0000313" key="5">
    <source>
        <dbReference type="Proteomes" id="UP000247498"/>
    </source>
</evidence>
<dbReference type="PROSITE" id="PS50126">
    <property type="entry name" value="S1"/>
    <property type="match status" value="2"/>
</dbReference>
<evidence type="ECO:0000256" key="1">
    <source>
        <dbReference type="ARBA" id="ARBA00025453"/>
    </source>
</evidence>
<dbReference type="GO" id="GO:0005840">
    <property type="term" value="C:ribosome"/>
    <property type="evidence" value="ECO:0007669"/>
    <property type="project" value="UniProtKB-KW"/>
</dbReference>
<dbReference type="Proteomes" id="UP000247498">
    <property type="component" value="Unassembled WGS sequence"/>
</dbReference>